<dbReference type="Proteomes" id="UP000184010">
    <property type="component" value="Unassembled WGS sequence"/>
</dbReference>
<evidence type="ECO:0000313" key="2">
    <source>
        <dbReference type="EMBL" id="SHN50695.1"/>
    </source>
</evidence>
<dbReference type="STRING" id="1121395.SAMN02745215_00214"/>
<feature type="domain" description="Wadjet protein JetD C-terminal" evidence="1">
    <location>
        <begin position="305"/>
        <end position="449"/>
    </location>
</feature>
<dbReference type="Gene3D" id="3.40.1360.10">
    <property type="match status" value="1"/>
</dbReference>
<protein>
    <submittedName>
        <fullName evidence="2">DNA topoisomerase VI, subunit A</fullName>
    </submittedName>
</protein>
<evidence type="ECO:0000313" key="3">
    <source>
        <dbReference type="Proteomes" id="UP000184010"/>
    </source>
</evidence>
<dbReference type="InterPro" id="IPR024534">
    <property type="entry name" value="JetD_C"/>
</dbReference>
<dbReference type="InterPro" id="IPR036078">
    <property type="entry name" value="Spo11/TopoVI_A_sf"/>
</dbReference>
<dbReference type="GO" id="GO:0005694">
    <property type="term" value="C:chromosome"/>
    <property type="evidence" value="ECO:0007669"/>
    <property type="project" value="InterPro"/>
</dbReference>
<organism evidence="2 3">
    <name type="scientific">Desulfitobacterium chlororespirans DSM 11544</name>
    <dbReference type="NCBI Taxonomy" id="1121395"/>
    <lineage>
        <taxon>Bacteria</taxon>
        <taxon>Bacillati</taxon>
        <taxon>Bacillota</taxon>
        <taxon>Clostridia</taxon>
        <taxon>Eubacteriales</taxon>
        <taxon>Desulfitobacteriaceae</taxon>
        <taxon>Desulfitobacterium</taxon>
    </lineage>
</organism>
<evidence type="ECO:0000259" key="1">
    <source>
        <dbReference type="Pfam" id="PF09983"/>
    </source>
</evidence>
<keyword evidence="2" id="KW-0413">Isomerase</keyword>
<gene>
    <name evidence="2" type="ORF">SAMN02745215_00214</name>
</gene>
<keyword evidence="3" id="KW-1185">Reference proteome</keyword>
<dbReference type="EMBL" id="FRDN01000003">
    <property type="protein sequence ID" value="SHN50695.1"/>
    <property type="molecule type" value="Genomic_DNA"/>
</dbReference>
<dbReference type="GO" id="GO:0016853">
    <property type="term" value="F:isomerase activity"/>
    <property type="evidence" value="ECO:0007669"/>
    <property type="project" value="UniProtKB-KW"/>
</dbReference>
<accession>A0A1M7RWN6</accession>
<dbReference type="GO" id="GO:0003677">
    <property type="term" value="F:DNA binding"/>
    <property type="evidence" value="ECO:0007669"/>
    <property type="project" value="InterPro"/>
</dbReference>
<dbReference type="AlphaFoldDB" id="A0A1M7RWN6"/>
<proteinExistence type="predicted"/>
<dbReference type="Pfam" id="PF09983">
    <property type="entry name" value="JetD_C"/>
    <property type="match status" value="1"/>
</dbReference>
<dbReference type="SUPFAM" id="SSF56726">
    <property type="entry name" value="DNA topoisomerase IV, alpha subunit"/>
    <property type="match status" value="1"/>
</dbReference>
<sequence>MNDHKCIYRYRQIWGDYSLKDGIWVSEKIKVRECTECGQTKTVSRLPTNRRSYCQPEENGDLMADAITFNCISTILRVLYQKKNSVGYRVLVQNVAQRGFSFTQIEEGITCLFQKGWLIRQEKRAGISRWEIFKLEIIPFKWPEVESTLGIRRFDRTDILTQLSLVTMENEQAPMAERLRRILSNQYEQLLSKEEGVLSVEGRTLASSRYPEKYLTIMNTLLEIYGLVKTHERISFRNLALRITGESKGLSPYKKDIEQLLGADLRGFYIYDHSDLCYVSGPFTYRIRGLKGSGKGGYPYIILTEETVAEIEIMEMPKTQILVIENLTVFEEILRRGYYERNDVIILFSQGYISQVQISFILKLLTHAQISEIFMWADPDPFGIDIFRNFSRHLEKLGVEVKPVLMDKHSCKRLRIMKPLGNADQELLISSQQEGLPEGLQQLWKYFVDSGMKGEQESFLEVLTDKELLELIPVL</sequence>
<name>A0A1M7RWN6_9FIRM</name>
<reference evidence="3" key="1">
    <citation type="submission" date="2016-12" db="EMBL/GenBank/DDBJ databases">
        <authorList>
            <person name="Varghese N."/>
            <person name="Submissions S."/>
        </authorList>
    </citation>
    <scope>NUCLEOTIDE SEQUENCE [LARGE SCALE GENOMIC DNA]</scope>
    <source>
        <strain evidence="3">DSM 11544</strain>
    </source>
</reference>